<protein>
    <submittedName>
        <fullName evidence="9">H3</fullName>
    </submittedName>
    <submittedName>
        <fullName evidence="10">Methyl-accepting chemotaxis protein</fullName>
    </submittedName>
</protein>
<dbReference type="PANTHER" id="PTHR32089:SF112">
    <property type="entry name" value="LYSOZYME-LIKE PROTEIN-RELATED"/>
    <property type="match status" value="1"/>
</dbReference>
<dbReference type="CDD" id="cd11386">
    <property type="entry name" value="MCP_signal"/>
    <property type="match status" value="1"/>
</dbReference>
<name>A0A377Q607_9NEIS</name>
<dbReference type="SUPFAM" id="SSF58104">
    <property type="entry name" value="Methyl-accepting chemotaxis protein (MCP) signaling domain"/>
    <property type="match status" value="1"/>
</dbReference>
<evidence type="ECO:0000313" key="12">
    <source>
        <dbReference type="Proteomes" id="UP000295794"/>
    </source>
</evidence>
<dbReference type="CDD" id="cd06225">
    <property type="entry name" value="HAMP"/>
    <property type="match status" value="1"/>
</dbReference>
<feature type="domain" description="Methyl-accepting transducer" evidence="7">
    <location>
        <begin position="394"/>
        <end position="630"/>
    </location>
</feature>
<evidence type="ECO:0000313" key="9">
    <source>
        <dbReference type="EMBL" id="STQ90706.1"/>
    </source>
</evidence>
<accession>A0A377Q607</accession>
<reference evidence="10 12" key="2">
    <citation type="submission" date="2019-03" db="EMBL/GenBank/DDBJ databases">
        <title>Genomic Encyclopedia of Type Strains, Phase IV (KMG-IV): sequencing the most valuable type-strain genomes for metagenomic binning, comparative biology and taxonomic classification.</title>
        <authorList>
            <person name="Goeker M."/>
        </authorList>
    </citation>
    <scope>NUCLEOTIDE SEQUENCE [LARGE SCALE GENOMIC DNA]</scope>
    <source>
        <strain evidence="10 12">DSM 3764</strain>
    </source>
</reference>
<dbReference type="EMBL" id="SMBT01000002">
    <property type="protein sequence ID" value="TCU89336.1"/>
    <property type="molecule type" value="Genomic_DNA"/>
</dbReference>
<feature type="coiled-coil region" evidence="5">
    <location>
        <begin position="437"/>
        <end position="471"/>
    </location>
</feature>
<keyword evidence="6" id="KW-0472">Membrane</keyword>
<dbReference type="PANTHER" id="PTHR32089">
    <property type="entry name" value="METHYL-ACCEPTING CHEMOTAXIS PROTEIN MCPB"/>
    <property type="match status" value="1"/>
</dbReference>
<evidence type="ECO:0000256" key="5">
    <source>
        <dbReference type="SAM" id="Coils"/>
    </source>
</evidence>
<evidence type="ECO:0000256" key="1">
    <source>
        <dbReference type="ARBA" id="ARBA00004370"/>
    </source>
</evidence>
<dbReference type="Pfam" id="PF00672">
    <property type="entry name" value="HAMP"/>
    <property type="match status" value="1"/>
</dbReference>
<keyword evidence="2 4" id="KW-0807">Transducer</keyword>
<comment type="subcellular location">
    <subcellularLocation>
        <location evidence="1">Membrane</location>
    </subcellularLocation>
</comment>
<sequence length="667" mass="72676">MKALFIPVVRFVSVLRFAQKFVLIAFVLAIPTIYMLSLILLGFSKDLTTARNEHLGLQYATQLRDVMTLTQSHRGLSSSYLQGKTDFGPDIVANEQKLKTAIQNTDALINQNHFPSLNSNWTQLKSQLESLTARWKQNQPAENFSVHTGLIDQIIKITSDLAHLSGLTLDPETDSYYLQDVYFSQLIPAAEALAKARGLGARLATAKTATSDEIAQMNTLGAIIALSADPMKEKLARTSATELLNEGKSLAELMHADHAYLLKAFANTEISVDPKAHFTRITASIEQVNTLTGHIFESINASLSLREQSIEQSRQIMLVLTSSMLLLGGYLFIGTYLSIHGAVRTLRREAEAFASGDLSRFVHLNVKDELAEVGDSFNAMAQSLRQIIQHIHLNTQAVARAAKQLNHNAASMQEASLSQANASGEMAAAIEEMSVSISTVSEHAASSEEQANNAQNEVDQGQRLMQDVLTEIVELSANLETLGGNVDSMKIHSSEIGKIVQVIKEIAEQTNLLALNAAIEAARAGEQGRGFAVVADEVRKLAERTASSTGEITSLVDTIRRDTDAAAKGMEVARQEMERGSQRVEKATFAFAHIKDSSKAELNAAAEINTAMAEQKIASQTVAQSVEQIARMAEDNSARADQNSALSTDLQRSAIELDRLVSQFKLE</sequence>
<dbReference type="AlphaFoldDB" id="A0A377Q607"/>
<dbReference type="EMBL" id="UGHR01000001">
    <property type="protein sequence ID" value="STQ90706.1"/>
    <property type="molecule type" value="Genomic_DNA"/>
</dbReference>
<comment type="similarity">
    <text evidence="3">Belongs to the methyl-accepting chemotaxis (MCP) protein family.</text>
</comment>
<dbReference type="PROSITE" id="PS50111">
    <property type="entry name" value="CHEMOTAXIS_TRANSDUC_2"/>
    <property type="match status" value="1"/>
</dbReference>
<reference evidence="9 11" key="1">
    <citation type="submission" date="2018-06" db="EMBL/GenBank/DDBJ databases">
        <authorList>
            <consortium name="Pathogen Informatics"/>
            <person name="Doyle S."/>
        </authorList>
    </citation>
    <scope>NUCLEOTIDE SEQUENCE [LARGE SCALE GENOMIC DNA]</scope>
    <source>
        <strain evidence="9 11">NCTC11159</strain>
    </source>
</reference>
<dbReference type="SMART" id="SM00304">
    <property type="entry name" value="HAMP"/>
    <property type="match status" value="1"/>
</dbReference>
<keyword evidence="5" id="KW-0175">Coiled coil</keyword>
<organism evidence="9 11">
    <name type="scientific">Iodobacter fluviatilis</name>
    <dbReference type="NCBI Taxonomy" id="537"/>
    <lineage>
        <taxon>Bacteria</taxon>
        <taxon>Pseudomonadati</taxon>
        <taxon>Pseudomonadota</taxon>
        <taxon>Betaproteobacteria</taxon>
        <taxon>Neisseriales</taxon>
        <taxon>Chitinibacteraceae</taxon>
        <taxon>Iodobacter</taxon>
    </lineage>
</organism>
<dbReference type="FunFam" id="1.10.287.950:FF:000001">
    <property type="entry name" value="Methyl-accepting chemotaxis sensory transducer"/>
    <property type="match status" value="1"/>
</dbReference>
<feature type="transmembrane region" description="Helical" evidence="6">
    <location>
        <begin position="21"/>
        <end position="43"/>
    </location>
</feature>
<dbReference type="Pfam" id="PF00015">
    <property type="entry name" value="MCPsignal"/>
    <property type="match status" value="1"/>
</dbReference>
<evidence type="ECO:0000313" key="11">
    <source>
        <dbReference type="Proteomes" id="UP000255108"/>
    </source>
</evidence>
<dbReference type="PROSITE" id="PS50885">
    <property type="entry name" value="HAMP"/>
    <property type="match status" value="1"/>
</dbReference>
<keyword evidence="6" id="KW-1133">Transmembrane helix</keyword>
<dbReference type="Proteomes" id="UP000295794">
    <property type="component" value="Unassembled WGS sequence"/>
</dbReference>
<dbReference type="InterPro" id="IPR004089">
    <property type="entry name" value="MCPsignal_dom"/>
</dbReference>
<evidence type="ECO:0000313" key="10">
    <source>
        <dbReference type="EMBL" id="TCU89336.1"/>
    </source>
</evidence>
<proteinExistence type="inferred from homology"/>
<feature type="domain" description="HAMP" evidence="8">
    <location>
        <begin position="337"/>
        <end position="389"/>
    </location>
</feature>
<dbReference type="Gene3D" id="1.10.287.950">
    <property type="entry name" value="Methyl-accepting chemotaxis protein"/>
    <property type="match status" value="1"/>
</dbReference>
<dbReference type="GO" id="GO:0016020">
    <property type="term" value="C:membrane"/>
    <property type="evidence" value="ECO:0007669"/>
    <property type="project" value="UniProtKB-SubCell"/>
</dbReference>
<keyword evidence="12" id="KW-1185">Reference proteome</keyword>
<evidence type="ECO:0000256" key="4">
    <source>
        <dbReference type="PROSITE-ProRule" id="PRU00284"/>
    </source>
</evidence>
<dbReference type="SMART" id="SM00283">
    <property type="entry name" value="MA"/>
    <property type="match status" value="1"/>
</dbReference>
<dbReference type="OrthoDB" id="343520at2"/>
<evidence type="ECO:0000256" key="6">
    <source>
        <dbReference type="SAM" id="Phobius"/>
    </source>
</evidence>
<evidence type="ECO:0000259" key="7">
    <source>
        <dbReference type="PROSITE" id="PS50111"/>
    </source>
</evidence>
<gene>
    <name evidence="9" type="primary">mcpB_4</name>
    <name evidence="10" type="ORF">EV682_102248</name>
    <name evidence="9" type="ORF">NCTC11159_01773</name>
</gene>
<keyword evidence="6" id="KW-0812">Transmembrane</keyword>
<dbReference type="RefSeq" id="WP_115226991.1">
    <property type="nucleotide sequence ID" value="NZ_CAWOLO010000002.1"/>
</dbReference>
<dbReference type="GO" id="GO:0006935">
    <property type="term" value="P:chemotaxis"/>
    <property type="evidence" value="ECO:0007669"/>
    <property type="project" value="UniProtKB-ARBA"/>
</dbReference>
<dbReference type="GO" id="GO:0007165">
    <property type="term" value="P:signal transduction"/>
    <property type="evidence" value="ECO:0007669"/>
    <property type="project" value="UniProtKB-KW"/>
</dbReference>
<evidence type="ECO:0000256" key="3">
    <source>
        <dbReference type="ARBA" id="ARBA00029447"/>
    </source>
</evidence>
<evidence type="ECO:0000256" key="2">
    <source>
        <dbReference type="ARBA" id="ARBA00023224"/>
    </source>
</evidence>
<evidence type="ECO:0000259" key="8">
    <source>
        <dbReference type="PROSITE" id="PS50885"/>
    </source>
</evidence>
<dbReference type="InterPro" id="IPR003660">
    <property type="entry name" value="HAMP_dom"/>
</dbReference>
<dbReference type="Proteomes" id="UP000255108">
    <property type="component" value="Unassembled WGS sequence"/>
</dbReference>